<dbReference type="KEGG" id="thao:NI17_018950"/>
<evidence type="ECO:0000256" key="1">
    <source>
        <dbReference type="SAM" id="MobiDB-lite"/>
    </source>
</evidence>
<evidence type="ECO:0000313" key="5">
    <source>
        <dbReference type="EMBL" id="UOE18833.1"/>
    </source>
</evidence>
<keyword evidence="3" id="KW-0732">Signal</keyword>
<gene>
    <name evidence="5" type="ORF">NI17_018950</name>
</gene>
<feature type="domain" description="Choice-of-anchor A" evidence="4">
    <location>
        <begin position="51"/>
        <end position="337"/>
    </location>
</feature>
<dbReference type="EMBL" id="CP063196">
    <property type="protein sequence ID" value="UOE18833.1"/>
    <property type="molecule type" value="Genomic_DNA"/>
</dbReference>
<reference evidence="5" key="1">
    <citation type="submission" date="2020-10" db="EMBL/GenBank/DDBJ databases">
        <title>De novo genome project of the cellulose decomposer Thermobifida halotolerans type strain.</title>
        <authorList>
            <person name="Nagy I."/>
            <person name="Horvath B."/>
            <person name="Kukolya J."/>
            <person name="Nagy I."/>
            <person name="Orsini M."/>
        </authorList>
    </citation>
    <scope>NUCLEOTIDE SEQUENCE</scope>
    <source>
        <strain evidence="5">DSM 44931</strain>
    </source>
</reference>
<dbReference type="AlphaFoldDB" id="A0AA97M365"/>
<keyword evidence="2" id="KW-0472">Membrane</keyword>
<evidence type="ECO:0000256" key="3">
    <source>
        <dbReference type="SAM" id="SignalP"/>
    </source>
</evidence>
<keyword evidence="2" id="KW-0812">Transmembrane</keyword>
<evidence type="ECO:0000256" key="2">
    <source>
        <dbReference type="SAM" id="Phobius"/>
    </source>
</evidence>
<sequence length="492" mass="50038">MSLFLSPGRRNGLSRSRGAAAVSASTAALLAFGFCAAPAALAAPITVNPVSGNHGFLVMTEAEAMLANGRSEGPVAVGGDLEFMDYSVATATAGSFVAPGDDQPSALVVGGTVGTALSGGDLEVRNGGYVKIGDLGDATVETIDTHTAISLTGEGSARITLTTQQPQESVQGSPIDFAAAFAEYRTRSAALASCESTVVPIDTDGGEPFGDFPMAERTARIVLEQGRQNVWNVSAEDLSSLMGIEFGDVTPSADTPLVINVLLPEGSEEDASFLFVPPMTGVGAAEAPYILYNVSGAHNLLLGSAGEALPGTVFAPEATVVALLESGLRGNAIAKRFGVFFPEDVVLTEETETVEEFQALEEEATQGEAEEQLEEVERVRNTLYNVPFAAELELCGTEAPDTGSGDGGQDGQDGQETGGGGTTPPPGEGGQDSTPSPTPVADGPKPGDTTDHKDDGGLPVTGASLVGLIAAAVTAVLGGAAALVLARRRRNA</sequence>
<dbReference type="RefSeq" id="WP_119268177.1">
    <property type="nucleotide sequence ID" value="NZ_CP063196.1"/>
</dbReference>
<protein>
    <submittedName>
        <fullName evidence="5">Choice-of-anchor A family protein</fullName>
    </submittedName>
</protein>
<dbReference type="NCBIfam" id="TIGR04215">
    <property type="entry name" value="choice_anch_A"/>
    <property type="match status" value="1"/>
</dbReference>
<feature type="signal peptide" evidence="3">
    <location>
        <begin position="1"/>
        <end position="42"/>
    </location>
</feature>
<dbReference type="InterPro" id="IPR026588">
    <property type="entry name" value="Choice_anch_A"/>
</dbReference>
<evidence type="ECO:0000259" key="4">
    <source>
        <dbReference type="Pfam" id="PF20597"/>
    </source>
</evidence>
<feature type="chain" id="PRO_5041703016" evidence="3">
    <location>
        <begin position="43"/>
        <end position="492"/>
    </location>
</feature>
<name>A0AA97M365_9ACTN</name>
<dbReference type="Proteomes" id="UP000265719">
    <property type="component" value="Chromosome"/>
</dbReference>
<proteinExistence type="predicted"/>
<organism evidence="5 6">
    <name type="scientific">Thermobifida halotolerans</name>
    <dbReference type="NCBI Taxonomy" id="483545"/>
    <lineage>
        <taxon>Bacteria</taxon>
        <taxon>Bacillati</taxon>
        <taxon>Actinomycetota</taxon>
        <taxon>Actinomycetes</taxon>
        <taxon>Streptosporangiales</taxon>
        <taxon>Nocardiopsidaceae</taxon>
        <taxon>Thermobifida</taxon>
    </lineage>
</organism>
<evidence type="ECO:0000313" key="6">
    <source>
        <dbReference type="Proteomes" id="UP000265719"/>
    </source>
</evidence>
<feature type="region of interest" description="Disordered" evidence="1">
    <location>
        <begin position="397"/>
        <end position="461"/>
    </location>
</feature>
<feature type="compositionally biased region" description="Gly residues" evidence="1">
    <location>
        <begin position="404"/>
        <end position="422"/>
    </location>
</feature>
<accession>A0AA97M365</accession>
<dbReference type="Pfam" id="PF20597">
    <property type="entry name" value="pAdhesive_15"/>
    <property type="match status" value="1"/>
</dbReference>
<feature type="transmembrane region" description="Helical" evidence="2">
    <location>
        <begin position="465"/>
        <end position="486"/>
    </location>
</feature>
<keyword evidence="6" id="KW-1185">Reference proteome</keyword>
<keyword evidence="2" id="KW-1133">Transmembrane helix</keyword>